<evidence type="ECO:0000313" key="13">
    <source>
        <dbReference type="EMBL" id="KAK1759353.1"/>
    </source>
</evidence>
<evidence type="ECO:0000256" key="7">
    <source>
        <dbReference type="ARBA" id="ARBA00023274"/>
    </source>
</evidence>
<name>A0AAJ0BJD9_9PEZI</name>
<feature type="domain" description="RNA-binding S4" evidence="12">
    <location>
        <begin position="125"/>
        <end position="189"/>
    </location>
</feature>
<gene>
    <name evidence="13" type="ORF">QBC47DRAFT_371700</name>
</gene>
<evidence type="ECO:0000256" key="5">
    <source>
        <dbReference type="ARBA" id="ARBA00022980"/>
    </source>
</evidence>
<dbReference type="InterPro" id="IPR002942">
    <property type="entry name" value="S4_RNA-bd"/>
</dbReference>
<dbReference type="PROSITE" id="PS00632">
    <property type="entry name" value="RIBOSOMAL_S4"/>
    <property type="match status" value="1"/>
</dbReference>
<reference evidence="13" key="1">
    <citation type="submission" date="2023-06" db="EMBL/GenBank/DDBJ databases">
        <title>Genome-scale phylogeny and comparative genomics of the fungal order Sordariales.</title>
        <authorList>
            <consortium name="Lawrence Berkeley National Laboratory"/>
            <person name="Hensen N."/>
            <person name="Bonometti L."/>
            <person name="Westerberg I."/>
            <person name="Brannstrom I.O."/>
            <person name="Guillou S."/>
            <person name="Cros-Aarteil S."/>
            <person name="Calhoun S."/>
            <person name="Haridas S."/>
            <person name="Kuo A."/>
            <person name="Mondo S."/>
            <person name="Pangilinan J."/>
            <person name="Riley R."/>
            <person name="Labutti K."/>
            <person name="Andreopoulos B."/>
            <person name="Lipzen A."/>
            <person name="Chen C."/>
            <person name="Yanf M."/>
            <person name="Daum C."/>
            <person name="Ng V."/>
            <person name="Clum A."/>
            <person name="Steindorff A."/>
            <person name="Ohm R."/>
            <person name="Martin F."/>
            <person name="Silar P."/>
            <person name="Natvig D."/>
            <person name="Lalanne C."/>
            <person name="Gautier V."/>
            <person name="Ament-Velasquez S.L."/>
            <person name="Kruys A."/>
            <person name="Hutchinson M.I."/>
            <person name="Powell A.J."/>
            <person name="Barry K."/>
            <person name="Miller A.N."/>
            <person name="Grigoriev I.V."/>
            <person name="Debuchy R."/>
            <person name="Gladieux P."/>
            <person name="Thoren M.H."/>
            <person name="Johannesson H."/>
        </authorList>
    </citation>
    <scope>NUCLEOTIDE SEQUENCE</scope>
    <source>
        <strain evidence="13">PSN4</strain>
    </source>
</reference>
<feature type="compositionally biased region" description="Acidic residues" evidence="11">
    <location>
        <begin position="197"/>
        <end position="206"/>
    </location>
</feature>
<dbReference type="GO" id="GO:0019843">
    <property type="term" value="F:rRNA binding"/>
    <property type="evidence" value="ECO:0007669"/>
    <property type="project" value="UniProtKB-KW"/>
</dbReference>
<accession>A0AAJ0BJD9</accession>
<organism evidence="13 14">
    <name type="scientific">Echria macrotheca</name>
    <dbReference type="NCBI Taxonomy" id="438768"/>
    <lineage>
        <taxon>Eukaryota</taxon>
        <taxon>Fungi</taxon>
        <taxon>Dikarya</taxon>
        <taxon>Ascomycota</taxon>
        <taxon>Pezizomycotina</taxon>
        <taxon>Sordariomycetes</taxon>
        <taxon>Sordariomycetidae</taxon>
        <taxon>Sordariales</taxon>
        <taxon>Schizotheciaceae</taxon>
        <taxon>Echria</taxon>
    </lineage>
</organism>
<keyword evidence="4 10" id="KW-0694">RNA-binding</keyword>
<comment type="similarity">
    <text evidence="2">Belongs to the universal ribosomal protein uS4 family.</text>
</comment>
<evidence type="ECO:0000256" key="6">
    <source>
        <dbReference type="ARBA" id="ARBA00023128"/>
    </source>
</evidence>
<dbReference type="InterPro" id="IPR022801">
    <property type="entry name" value="Ribosomal_uS4"/>
</dbReference>
<keyword evidence="3 10" id="KW-0699">rRNA-binding</keyword>
<evidence type="ECO:0000256" key="8">
    <source>
        <dbReference type="ARBA" id="ARBA00037226"/>
    </source>
</evidence>
<dbReference type="InterPro" id="IPR018079">
    <property type="entry name" value="Ribosomal_uS4_CS"/>
</dbReference>
<dbReference type="GO" id="GO:0003735">
    <property type="term" value="F:structural constituent of ribosome"/>
    <property type="evidence" value="ECO:0007669"/>
    <property type="project" value="TreeGrafter"/>
</dbReference>
<evidence type="ECO:0000256" key="9">
    <source>
        <dbReference type="ARBA" id="ARBA00071419"/>
    </source>
</evidence>
<feature type="compositionally biased region" description="Basic and acidic residues" evidence="11">
    <location>
        <begin position="89"/>
        <end position="109"/>
    </location>
</feature>
<dbReference type="PANTHER" id="PTHR11831:SF4">
    <property type="entry name" value="SMALL RIBOSOMAL SUBUNIT PROTEIN US4M"/>
    <property type="match status" value="1"/>
</dbReference>
<dbReference type="FunFam" id="3.10.290.10:FF:000025">
    <property type="entry name" value="30S ribosomal subunit S4"/>
    <property type="match status" value="1"/>
</dbReference>
<evidence type="ECO:0000313" key="14">
    <source>
        <dbReference type="Proteomes" id="UP001239445"/>
    </source>
</evidence>
<dbReference type="Gene3D" id="3.10.290.10">
    <property type="entry name" value="RNA-binding S4 domain"/>
    <property type="match status" value="1"/>
</dbReference>
<sequence length="404" mass="46300">MRHRRLARYYDLARPRLRLTWNKKNLYNIVNYRLPRLTSKTFFQQKWLAKAATRGYHGEHVKESQWERMFSRRIRSVVNMEPAYMAQHDGSEHAEGRGSGKIRSLEENPRSQTPHMQMTFAPLERRLDIAIFRAMFASSARQARQFVIHGAVKVNGKKMIYPGYLLNPGDMFQVDIDKVLYATGKPKRQDLKTPPQESEEGEEVIEEEAVEETAVEGVEGEEAVAEGEASTEEDIETLKKIRAAVKAYYKANREQSSAKQKVALRAILKESKAALAAAAKADANVGTVPYYVDKLTDLVGKLKLNSETQEEDKQASEEIHRALQEVPETLAKTPNQIKPYLVPWRPREFLPAFAFIPRYLEVNQKICAAVYLRHPVAREGMAEVPTPFPRIISQLAFNWYLRRG</sequence>
<evidence type="ECO:0000256" key="3">
    <source>
        <dbReference type="ARBA" id="ARBA00022730"/>
    </source>
</evidence>
<evidence type="ECO:0000256" key="1">
    <source>
        <dbReference type="ARBA" id="ARBA00004173"/>
    </source>
</evidence>
<dbReference type="PANTHER" id="PTHR11831">
    <property type="entry name" value="30S 40S RIBOSOMAL PROTEIN"/>
    <property type="match status" value="1"/>
</dbReference>
<keyword evidence="6" id="KW-0496">Mitochondrion</keyword>
<dbReference type="GO" id="GO:0005763">
    <property type="term" value="C:mitochondrial small ribosomal subunit"/>
    <property type="evidence" value="ECO:0007669"/>
    <property type="project" value="TreeGrafter"/>
</dbReference>
<feature type="region of interest" description="Disordered" evidence="11">
    <location>
        <begin position="187"/>
        <end position="206"/>
    </location>
</feature>
<comment type="subcellular location">
    <subcellularLocation>
        <location evidence="1">Mitochondrion</location>
    </subcellularLocation>
</comment>
<proteinExistence type="inferred from homology"/>
<evidence type="ECO:0000256" key="4">
    <source>
        <dbReference type="ARBA" id="ARBA00022884"/>
    </source>
</evidence>
<evidence type="ECO:0000256" key="2">
    <source>
        <dbReference type="ARBA" id="ARBA00007465"/>
    </source>
</evidence>
<comment type="function">
    <text evidence="8">Component of the mitochondrial ribosome (mitoribosome), a dedicated translation machinery responsible for the synthesis of mitochondrial genome-encoded proteins, including at least some of the essential transmembrane subunits of the mitochondrial respiratory chain. The mitoribosomes are attached to the mitochondrial inner membrane and translation products are cotranslationally integrated into the membrane.</text>
</comment>
<evidence type="ECO:0000259" key="12">
    <source>
        <dbReference type="SMART" id="SM00363"/>
    </source>
</evidence>
<dbReference type="Proteomes" id="UP001239445">
    <property type="component" value="Unassembled WGS sequence"/>
</dbReference>
<dbReference type="SUPFAM" id="SSF55174">
    <property type="entry name" value="Alpha-L RNA-binding motif"/>
    <property type="match status" value="1"/>
</dbReference>
<dbReference type="PROSITE" id="PS50889">
    <property type="entry name" value="S4"/>
    <property type="match status" value="1"/>
</dbReference>
<protein>
    <recommendedName>
        <fullName evidence="9">Small ribosomal subunit protein uS4m</fullName>
    </recommendedName>
</protein>
<dbReference type="EMBL" id="MU839828">
    <property type="protein sequence ID" value="KAK1759353.1"/>
    <property type="molecule type" value="Genomic_DNA"/>
</dbReference>
<feature type="region of interest" description="Disordered" evidence="11">
    <location>
        <begin position="87"/>
        <end position="113"/>
    </location>
</feature>
<keyword evidence="14" id="KW-1185">Reference proteome</keyword>
<dbReference type="SMART" id="SM00363">
    <property type="entry name" value="S4"/>
    <property type="match status" value="1"/>
</dbReference>
<keyword evidence="7" id="KW-0687">Ribonucleoprotein</keyword>
<evidence type="ECO:0000256" key="11">
    <source>
        <dbReference type="SAM" id="MobiDB-lite"/>
    </source>
</evidence>
<dbReference type="Pfam" id="PF01479">
    <property type="entry name" value="S4"/>
    <property type="match status" value="1"/>
</dbReference>
<dbReference type="InterPro" id="IPR036986">
    <property type="entry name" value="S4_RNA-bd_sf"/>
</dbReference>
<comment type="caution">
    <text evidence="13">The sequence shown here is derived from an EMBL/GenBank/DDBJ whole genome shotgun (WGS) entry which is preliminary data.</text>
</comment>
<dbReference type="CDD" id="cd00165">
    <property type="entry name" value="S4"/>
    <property type="match status" value="1"/>
</dbReference>
<evidence type="ECO:0000256" key="10">
    <source>
        <dbReference type="PROSITE-ProRule" id="PRU00182"/>
    </source>
</evidence>
<dbReference type="AlphaFoldDB" id="A0AAJ0BJD9"/>
<keyword evidence="5 13" id="KW-0689">Ribosomal protein</keyword>
<dbReference type="GO" id="GO:0042274">
    <property type="term" value="P:ribosomal small subunit biogenesis"/>
    <property type="evidence" value="ECO:0007669"/>
    <property type="project" value="TreeGrafter"/>
</dbReference>